<comment type="caution">
    <text evidence="2">The sequence shown here is derived from an EMBL/GenBank/DDBJ whole genome shotgun (WGS) entry which is preliminary data.</text>
</comment>
<organism evidence="2 3">
    <name type="scientific">Macleaya cordata</name>
    <name type="common">Five-seeded plume-poppy</name>
    <name type="synonym">Bocconia cordata</name>
    <dbReference type="NCBI Taxonomy" id="56857"/>
    <lineage>
        <taxon>Eukaryota</taxon>
        <taxon>Viridiplantae</taxon>
        <taxon>Streptophyta</taxon>
        <taxon>Embryophyta</taxon>
        <taxon>Tracheophyta</taxon>
        <taxon>Spermatophyta</taxon>
        <taxon>Magnoliopsida</taxon>
        <taxon>Ranunculales</taxon>
        <taxon>Papaveraceae</taxon>
        <taxon>Papaveroideae</taxon>
        <taxon>Macleaya</taxon>
    </lineage>
</organism>
<feature type="region of interest" description="Disordered" evidence="1">
    <location>
        <begin position="79"/>
        <end position="113"/>
    </location>
</feature>
<feature type="compositionally biased region" description="Basic residues" evidence="1">
    <location>
        <begin position="92"/>
        <end position="113"/>
    </location>
</feature>
<dbReference type="AlphaFoldDB" id="A0A200R394"/>
<keyword evidence="3" id="KW-1185">Reference proteome</keyword>
<sequence length="113" mass="12977">MAEGTEVRDHMLTMMGLLYELETLGSKLDHEFKEDIILASLPPLFSQFKLNFNMNKMTSSLPEMMNQLTVAEEVVREHRPGNVHMAEGSSRLKPKCKKGKSYSDRHRTRSSSY</sequence>
<dbReference type="STRING" id="56857.A0A200R394"/>
<dbReference type="Pfam" id="PF14223">
    <property type="entry name" value="Retrotran_gag_2"/>
    <property type="match status" value="1"/>
</dbReference>
<evidence type="ECO:0000256" key="1">
    <source>
        <dbReference type="SAM" id="MobiDB-lite"/>
    </source>
</evidence>
<dbReference type="OMA" id="QNAESNM"/>
<dbReference type="Proteomes" id="UP000195402">
    <property type="component" value="Unassembled WGS sequence"/>
</dbReference>
<reference evidence="2 3" key="1">
    <citation type="journal article" date="2017" name="Mol. Plant">
        <title>The Genome of Medicinal Plant Macleaya cordata Provides New Insights into Benzylisoquinoline Alkaloids Metabolism.</title>
        <authorList>
            <person name="Liu X."/>
            <person name="Liu Y."/>
            <person name="Huang P."/>
            <person name="Ma Y."/>
            <person name="Qing Z."/>
            <person name="Tang Q."/>
            <person name="Cao H."/>
            <person name="Cheng P."/>
            <person name="Zheng Y."/>
            <person name="Yuan Z."/>
            <person name="Zhou Y."/>
            <person name="Liu J."/>
            <person name="Tang Z."/>
            <person name="Zhuo Y."/>
            <person name="Zhang Y."/>
            <person name="Yu L."/>
            <person name="Huang J."/>
            <person name="Yang P."/>
            <person name="Peng Q."/>
            <person name="Zhang J."/>
            <person name="Jiang W."/>
            <person name="Zhang Z."/>
            <person name="Lin K."/>
            <person name="Ro D.K."/>
            <person name="Chen X."/>
            <person name="Xiong X."/>
            <person name="Shang Y."/>
            <person name="Huang S."/>
            <person name="Zeng J."/>
        </authorList>
    </citation>
    <scope>NUCLEOTIDE SEQUENCE [LARGE SCALE GENOMIC DNA]</scope>
    <source>
        <strain evidence="3">cv. BLH2017</strain>
        <tissue evidence="2">Root</tissue>
    </source>
</reference>
<accession>A0A200R394</accession>
<gene>
    <name evidence="2" type="ORF">BVC80_1301g6</name>
</gene>
<proteinExistence type="predicted"/>
<dbReference type="InParanoid" id="A0A200R394"/>
<dbReference type="OrthoDB" id="1734886at2759"/>
<evidence type="ECO:0000313" key="2">
    <source>
        <dbReference type="EMBL" id="OVA17183.1"/>
    </source>
</evidence>
<name>A0A200R394_MACCD</name>
<dbReference type="EMBL" id="MVGT01000444">
    <property type="protein sequence ID" value="OVA17183.1"/>
    <property type="molecule type" value="Genomic_DNA"/>
</dbReference>
<protein>
    <submittedName>
        <fullName evidence="2">Uncharacterized protein</fullName>
    </submittedName>
</protein>
<evidence type="ECO:0000313" key="3">
    <source>
        <dbReference type="Proteomes" id="UP000195402"/>
    </source>
</evidence>